<name>A0A9Q7UTG1_9BURK</name>
<organism evidence="1 2">
    <name type="scientific">Cupriavidus taiwanensis</name>
    <dbReference type="NCBI Taxonomy" id="164546"/>
    <lineage>
        <taxon>Bacteria</taxon>
        <taxon>Pseudomonadati</taxon>
        <taxon>Pseudomonadota</taxon>
        <taxon>Betaproteobacteria</taxon>
        <taxon>Burkholderiales</taxon>
        <taxon>Burkholderiaceae</taxon>
        <taxon>Cupriavidus</taxon>
    </lineage>
</organism>
<dbReference type="EMBL" id="LT984813">
    <property type="protein sequence ID" value="SPD64351.1"/>
    <property type="molecule type" value="Genomic_DNA"/>
</dbReference>
<proteinExistence type="predicted"/>
<protein>
    <submittedName>
        <fullName evidence="1">Uncharacterized protein</fullName>
    </submittedName>
</protein>
<gene>
    <name evidence="1" type="ORF">CBM2636_11367</name>
</gene>
<accession>A0A9Q7UTG1</accession>
<reference evidence="1 2" key="1">
    <citation type="submission" date="2018-01" db="EMBL/GenBank/DDBJ databases">
        <authorList>
            <person name="Clerissi C."/>
        </authorList>
    </citation>
    <scope>NUCLEOTIDE SEQUENCE [LARGE SCALE GENOMIC DNA]</scope>
    <source>
        <strain evidence="1">Cupriavidus taiwanensis SWF 66322</strain>
    </source>
</reference>
<evidence type="ECO:0000313" key="2">
    <source>
        <dbReference type="Proteomes" id="UP000254259"/>
    </source>
</evidence>
<dbReference type="AlphaFoldDB" id="A0A9Q7UTG1"/>
<dbReference type="Proteomes" id="UP000254259">
    <property type="component" value="Chromosome CBM2636"/>
</dbReference>
<evidence type="ECO:0000313" key="1">
    <source>
        <dbReference type="EMBL" id="SPD64351.1"/>
    </source>
</evidence>
<sequence length="67" mass="7226">MRGVPAQGGRQPARELTAEHARALLPSPASGRGEQPIRFSRRFALAARHHTACLTPTTTKETLHGCP</sequence>